<protein>
    <recommendedName>
        <fullName evidence="3">AB hydrolase-1 domain-containing protein</fullName>
    </recommendedName>
</protein>
<evidence type="ECO:0000313" key="2">
    <source>
        <dbReference type="Proteomes" id="UP000479710"/>
    </source>
</evidence>
<evidence type="ECO:0000313" key="1">
    <source>
        <dbReference type="EMBL" id="KAF0923473.1"/>
    </source>
</evidence>
<dbReference type="EMBL" id="SPHZ02000003">
    <property type="protein sequence ID" value="KAF0923473.1"/>
    <property type="molecule type" value="Genomic_DNA"/>
</dbReference>
<organism evidence="1 2">
    <name type="scientific">Oryza meyeriana var. granulata</name>
    <dbReference type="NCBI Taxonomy" id="110450"/>
    <lineage>
        <taxon>Eukaryota</taxon>
        <taxon>Viridiplantae</taxon>
        <taxon>Streptophyta</taxon>
        <taxon>Embryophyta</taxon>
        <taxon>Tracheophyta</taxon>
        <taxon>Spermatophyta</taxon>
        <taxon>Magnoliopsida</taxon>
        <taxon>Liliopsida</taxon>
        <taxon>Poales</taxon>
        <taxon>Poaceae</taxon>
        <taxon>BOP clade</taxon>
        <taxon>Oryzoideae</taxon>
        <taxon>Oryzeae</taxon>
        <taxon>Oryzinae</taxon>
        <taxon>Oryza</taxon>
        <taxon>Oryza meyeriana</taxon>
    </lineage>
</organism>
<dbReference type="Proteomes" id="UP000479710">
    <property type="component" value="Unassembled WGS sequence"/>
</dbReference>
<dbReference type="GO" id="GO:0080030">
    <property type="term" value="F:methyl indole-3-acetate esterase activity"/>
    <property type="evidence" value="ECO:0007669"/>
    <property type="project" value="TreeGrafter"/>
</dbReference>
<dbReference type="AlphaFoldDB" id="A0A6G1EHN7"/>
<dbReference type="InterPro" id="IPR029058">
    <property type="entry name" value="AB_hydrolase_fold"/>
</dbReference>
<proteinExistence type="predicted"/>
<dbReference type="GO" id="GO:0009696">
    <property type="term" value="P:salicylic acid metabolic process"/>
    <property type="evidence" value="ECO:0007669"/>
    <property type="project" value="TreeGrafter"/>
</dbReference>
<sequence>MEDSSGGSSKHFILVHGLCHGAWCWYKVVTMLCSVGHRVTALDRLMTERAPKGLLLDSKMVPINNRQGPGTAITPGPKFLEERCYPQSPAEAIN</sequence>
<dbReference type="InterPro" id="IPR045889">
    <property type="entry name" value="MES/HNL"/>
</dbReference>
<dbReference type="PANTHER" id="PTHR10992:SF1004">
    <property type="entry name" value="ESTERASE PIR7B"/>
    <property type="match status" value="1"/>
</dbReference>
<accession>A0A6G1EHN7</accession>
<dbReference type="GO" id="GO:0009694">
    <property type="term" value="P:jasmonic acid metabolic process"/>
    <property type="evidence" value="ECO:0007669"/>
    <property type="project" value="TreeGrafter"/>
</dbReference>
<reference evidence="1 2" key="1">
    <citation type="submission" date="2019-11" db="EMBL/GenBank/DDBJ databases">
        <title>Whole genome sequence of Oryza granulata.</title>
        <authorList>
            <person name="Li W."/>
        </authorList>
    </citation>
    <scope>NUCLEOTIDE SEQUENCE [LARGE SCALE GENOMIC DNA]</scope>
    <source>
        <strain evidence="2">cv. Menghai</strain>
        <tissue evidence="1">Leaf</tissue>
    </source>
</reference>
<evidence type="ECO:0008006" key="3">
    <source>
        <dbReference type="Google" id="ProtNLM"/>
    </source>
</evidence>
<gene>
    <name evidence="1" type="ORF">E2562_006362</name>
</gene>
<name>A0A6G1EHN7_9ORYZ</name>
<dbReference type="GO" id="GO:0080031">
    <property type="term" value="F:methyl salicylate esterase activity"/>
    <property type="evidence" value="ECO:0007669"/>
    <property type="project" value="TreeGrafter"/>
</dbReference>
<dbReference type="PANTHER" id="PTHR10992">
    <property type="entry name" value="METHYLESTERASE FAMILY MEMBER"/>
    <property type="match status" value="1"/>
</dbReference>
<keyword evidence="2" id="KW-1185">Reference proteome</keyword>
<dbReference type="Gene3D" id="3.40.50.1820">
    <property type="entry name" value="alpha/beta hydrolase"/>
    <property type="match status" value="1"/>
</dbReference>
<dbReference type="SUPFAM" id="SSF53474">
    <property type="entry name" value="alpha/beta-Hydrolases"/>
    <property type="match status" value="1"/>
</dbReference>
<dbReference type="OrthoDB" id="408373at2759"/>
<comment type="caution">
    <text evidence="1">The sequence shown here is derived from an EMBL/GenBank/DDBJ whole genome shotgun (WGS) entry which is preliminary data.</text>
</comment>
<dbReference type="GO" id="GO:0080032">
    <property type="term" value="F:methyl jasmonate esterase activity"/>
    <property type="evidence" value="ECO:0007669"/>
    <property type="project" value="TreeGrafter"/>
</dbReference>